<evidence type="ECO:0000313" key="7">
    <source>
        <dbReference type="Proteomes" id="UP000053660"/>
    </source>
</evidence>
<dbReference type="InterPro" id="IPR012674">
    <property type="entry name" value="Calycin"/>
</dbReference>
<dbReference type="Gene3D" id="2.40.128.20">
    <property type="match status" value="1"/>
</dbReference>
<dbReference type="OrthoDB" id="412780at2759"/>
<dbReference type="PRINTS" id="PR00178">
    <property type="entry name" value="FATTYACIDBP"/>
</dbReference>
<dbReference type="GO" id="GO:0008289">
    <property type="term" value="F:lipid binding"/>
    <property type="evidence" value="ECO:0007669"/>
    <property type="project" value="UniProtKB-KW"/>
</dbReference>
<evidence type="ECO:0000256" key="4">
    <source>
        <dbReference type="SAM" id="SignalP"/>
    </source>
</evidence>
<keyword evidence="3" id="KW-0446">Lipid-binding</keyword>
<reference evidence="6 7" key="1">
    <citation type="submission" date="2014-03" db="EMBL/GenBank/DDBJ databases">
        <title>Draft genome of the hookworm Oesophagostomum dentatum.</title>
        <authorList>
            <person name="Mitreva M."/>
        </authorList>
    </citation>
    <scope>NUCLEOTIDE SEQUENCE [LARGE SCALE GENOMIC DNA]</scope>
    <source>
        <strain evidence="6 7">OD-Hann</strain>
    </source>
</reference>
<proteinExistence type="inferred from homology"/>
<keyword evidence="7" id="KW-1185">Reference proteome</keyword>
<evidence type="ECO:0000259" key="5">
    <source>
        <dbReference type="PROSITE" id="PS00214"/>
    </source>
</evidence>
<evidence type="ECO:0000256" key="3">
    <source>
        <dbReference type="ARBA" id="ARBA00023121"/>
    </source>
</evidence>
<dbReference type="InterPro" id="IPR000463">
    <property type="entry name" value="Fatty_acid-bd"/>
</dbReference>
<feature type="signal peptide" evidence="4">
    <location>
        <begin position="1"/>
        <end position="23"/>
    </location>
</feature>
<dbReference type="PANTHER" id="PTHR22725">
    <property type="entry name" value="FATTY ACID-BINDING PROTEIN HOMOLOG 1-RELATED-RELATED"/>
    <property type="match status" value="1"/>
</dbReference>
<comment type="similarity">
    <text evidence="1">Belongs to the calycin superfamily. Fatty-acid binding protein (FABP) family.</text>
</comment>
<dbReference type="InterPro" id="IPR040094">
    <property type="entry name" value="Lbp1-4"/>
</dbReference>
<keyword evidence="2" id="KW-0813">Transport</keyword>
<accession>A0A0B1SXJ2</accession>
<evidence type="ECO:0000313" key="6">
    <source>
        <dbReference type="EMBL" id="KHJ87925.1"/>
    </source>
</evidence>
<organism evidence="6 7">
    <name type="scientific">Oesophagostomum dentatum</name>
    <name type="common">Nodular worm</name>
    <dbReference type="NCBI Taxonomy" id="61180"/>
    <lineage>
        <taxon>Eukaryota</taxon>
        <taxon>Metazoa</taxon>
        <taxon>Ecdysozoa</taxon>
        <taxon>Nematoda</taxon>
        <taxon>Chromadorea</taxon>
        <taxon>Rhabditida</taxon>
        <taxon>Rhabditina</taxon>
        <taxon>Rhabditomorpha</taxon>
        <taxon>Strongyloidea</taxon>
        <taxon>Strongylidae</taxon>
        <taxon>Oesophagostomum</taxon>
    </lineage>
</organism>
<name>A0A0B1SXJ2_OESDE</name>
<dbReference type="Proteomes" id="UP000053660">
    <property type="component" value="Unassembled WGS sequence"/>
</dbReference>
<feature type="domain" description="Cytosolic fatty-acid binding proteins" evidence="5">
    <location>
        <begin position="28"/>
        <end position="45"/>
    </location>
</feature>
<sequence>MRLLILFALCIAVSLQMDQGVIPDKFFGRFTLERSENFDEFLAAKGVNWLVRKMIQFASVTKVIAKNKVAGYNMENLTSKKNTLYHGWKLGETFEADGLDGNRHNVTFTFADDTLMEKHVRLNDPNDKGETYYFNIDTDDKLVLKMENNGITCRRWFKREKEAK</sequence>
<evidence type="ECO:0000256" key="1">
    <source>
        <dbReference type="ARBA" id="ARBA00008390"/>
    </source>
</evidence>
<dbReference type="AlphaFoldDB" id="A0A0B1SXJ2"/>
<protein>
    <recommendedName>
        <fullName evidence="5">Cytosolic fatty-acid binding proteins domain-containing protein</fullName>
    </recommendedName>
</protein>
<dbReference type="SUPFAM" id="SSF50814">
    <property type="entry name" value="Lipocalins"/>
    <property type="match status" value="1"/>
</dbReference>
<feature type="chain" id="PRO_5002061938" description="Cytosolic fatty-acid binding proteins domain-containing protein" evidence="4">
    <location>
        <begin position="24"/>
        <end position="164"/>
    </location>
</feature>
<dbReference type="CDD" id="cd00742">
    <property type="entry name" value="FABP"/>
    <property type="match status" value="1"/>
</dbReference>
<dbReference type="PROSITE" id="PS00214">
    <property type="entry name" value="FABP"/>
    <property type="match status" value="1"/>
</dbReference>
<gene>
    <name evidence="6" type="ORF">OESDEN_12287</name>
</gene>
<dbReference type="PANTHER" id="PTHR22725:SF9">
    <property type="entry name" value="FATTY ACID-BINDING PROTEIN HOMOLOG 3"/>
    <property type="match status" value="1"/>
</dbReference>
<evidence type="ECO:0000256" key="2">
    <source>
        <dbReference type="ARBA" id="ARBA00022448"/>
    </source>
</evidence>
<keyword evidence="4" id="KW-0732">Signal</keyword>
<dbReference type="EMBL" id="KN556761">
    <property type="protein sequence ID" value="KHJ87925.1"/>
    <property type="molecule type" value="Genomic_DNA"/>
</dbReference>